<evidence type="ECO:0000313" key="3">
    <source>
        <dbReference type="Proteomes" id="UP000605846"/>
    </source>
</evidence>
<dbReference type="Pfam" id="PF06985">
    <property type="entry name" value="HET"/>
    <property type="match status" value="1"/>
</dbReference>
<dbReference type="InterPro" id="IPR010730">
    <property type="entry name" value="HET"/>
</dbReference>
<evidence type="ECO:0000259" key="1">
    <source>
        <dbReference type="Pfam" id="PF06985"/>
    </source>
</evidence>
<reference evidence="2" key="1">
    <citation type="submission" date="2020-01" db="EMBL/GenBank/DDBJ databases">
        <title>Genome Sequencing of Three Apophysomyces-Like Fungal Strains Confirms a Novel Fungal Genus in the Mucoromycota with divergent Burkholderia-like Endosymbiotic Bacteria.</title>
        <authorList>
            <person name="Stajich J.E."/>
            <person name="Macias A.M."/>
            <person name="Carter-House D."/>
            <person name="Lovett B."/>
            <person name="Kasson L.R."/>
            <person name="Berry K."/>
            <person name="Grigoriev I."/>
            <person name="Chang Y."/>
            <person name="Spatafora J."/>
            <person name="Kasson M.T."/>
        </authorList>
    </citation>
    <scope>NUCLEOTIDE SEQUENCE</scope>
    <source>
        <strain evidence="2">NRRL A-21654</strain>
    </source>
</reference>
<dbReference type="AlphaFoldDB" id="A0A8H7BM80"/>
<proteinExistence type="predicted"/>
<organism evidence="2 3">
    <name type="scientific">Apophysomyces ossiformis</name>
    <dbReference type="NCBI Taxonomy" id="679940"/>
    <lineage>
        <taxon>Eukaryota</taxon>
        <taxon>Fungi</taxon>
        <taxon>Fungi incertae sedis</taxon>
        <taxon>Mucoromycota</taxon>
        <taxon>Mucoromycotina</taxon>
        <taxon>Mucoromycetes</taxon>
        <taxon>Mucorales</taxon>
        <taxon>Mucorineae</taxon>
        <taxon>Mucoraceae</taxon>
        <taxon>Apophysomyces</taxon>
    </lineage>
</organism>
<dbReference type="PANTHER" id="PTHR24148:SF64">
    <property type="entry name" value="HETEROKARYON INCOMPATIBILITY DOMAIN-CONTAINING PROTEIN"/>
    <property type="match status" value="1"/>
</dbReference>
<dbReference type="PANTHER" id="PTHR24148">
    <property type="entry name" value="ANKYRIN REPEAT DOMAIN-CONTAINING PROTEIN 39 HOMOLOG-RELATED"/>
    <property type="match status" value="1"/>
</dbReference>
<evidence type="ECO:0000313" key="2">
    <source>
        <dbReference type="EMBL" id="KAF7722561.1"/>
    </source>
</evidence>
<dbReference type="Proteomes" id="UP000605846">
    <property type="component" value="Unassembled WGS sequence"/>
</dbReference>
<feature type="domain" description="Heterokaryon incompatibility" evidence="1">
    <location>
        <begin position="30"/>
        <end position="132"/>
    </location>
</feature>
<accession>A0A8H7BM80</accession>
<dbReference type="OrthoDB" id="3553147at2759"/>
<name>A0A8H7BM80_9FUNG</name>
<keyword evidence="3" id="KW-1185">Reference proteome</keyword>
<sequence>MHDIVLLDTKSTYWNIVCVSEPFDENVPDYYAVSYRWGEHVQWRVQTPEYVAFVTSMSRGNLIELCELCRDVVPYLWIDAICINQSDMVERKKAIKNMDDIYRLAKRIVAVPDLCYCYQNPRMQGVTREDIYLAMEEISRNEIELSSIESMGRAVREQLRIRSLIGAMFICEVIHEWACRCWVISERTIGVSHDKLDIIILRASASIPYRLWKQYLPIDWSIEFDQIALVRAIINSKSTKYIDRLFAILPHTKYLYAVPRLVDEGITIENMIDLKMALFDILDMDGKMILLQDQLLFDAPPYQFPSFLRDKEFQGVTAIRFWEYYSNIEAMIFNGNYALRVSGPYTVPSSPQVSRKSVELLGDGIEAVIDVLLAVNLFSDSNKILLRCVFSNGICVADSIQDLWNDPCNDFNNYGEFVIL</sequence>
<dbReference type="InterPro" id="IPR052895">
    <property type="entry name" value="HetReg/Transcr_Mod"/>
</dbReference>
<protein>
    <recommendedName>
        <fullName evidence="1">Heterokaryon incompatibility domain-containing protein</fullName>
    </recommendedName>
</protein>
<gene>
    <name evidence="2" type="ORF">EC973_002951</name>
</gene>
<dbReference type="EMBL" id="JABAYA010000188">
    <property type="protein sequence ID" value="KAF7722561.1"/>
    <property type="molecule type" value="Genomic_DNA"/>
</dbReference>
<comment type="caution">
    <text evidence="2">The sequence shown here is derived from an EMBL/GenBank/DDBJ whole genome shotgun (WGS) entry which is preliminary data.</text>
</comment>